<organism evidence="2 3">
    <name type="scientific">Apodospora peruviana</name>
    <dbReference type="NCBI Taxonomy" id="516989"/>
    <lineage>
        <taxon>Eukaryota</taxon>
        <taxon>Fungi</taxon>
        <taxon>Dikarya</taxon>
        <taxon>Ascomycota</taxon>
        <taxon>Pezizomycotina</taxon>
        <taxon>Sordariomycetes</taxon>
        <taxon>Sordariomycetidae</taxon>
        <taxon>Sordariales</taxon>
        <taxon>Lasiosphaeriaceae</taxon>
        <taxon>Apodospora</taxon>
    </lineage>
</organism>
<comment type="caution">
    <text evidence="2">The sequence shown here is derived from an EMBL/GenBank/DDBJ whole genome shotgun (WGS) entry which is preliminary data.</text>
</comment>
<feature type="compositionally biased region" description="Basic and acidic residues" evidence="1">
    <location>
        <begin position="122"/>
        <end position="134"/>
    </location>
</feature>
<dbReference type="EMBL" id="JAUEDM010000002">
    <property type="protein sequence ID" value="KAK3326212.1"/>
    <property type="molecule type" value="Genomic_DNA"/>
</dbReference>
<evidence type="ECO:0000313" key="2">
    <source>
        <dbReference type="EMBL" id="KAK3326212.1"/>
    </source>
</evidence>
<sequence length="169" mass="18481">MCVGHQKIHDCGHSSVQWNYCPSAVYNPRSGRSTPCDNATSANPQESRQKCPLLNCHFRSIPTGGYWYCCKCNFGNYGSSCENRVLETPIEVVNPATGESFSDYRCLHMMCDKCSLYGPDGKLWDPKKDQPPKDSKKRKGGSSGSKGSSKKSGNHGSSHGSTSRAQAAY</sequence>
<reference evidence="2" key="2">
    <citation type="submission" date="2023-06" db="EMBL/GenBank/DDBJ databases">
        <authorList>
            <consortium name="Lawrence Berkeley National Laboratory"/>
            <person name="Haridas S."/>
            <person name="Hensen N."/>
            <person name="Bonometti L."/>
            <person name="Westerberg I."/>
            <person name="Brannstrom I.O."/>
            <person name="Guillou S."/>
            <person name="Cros-Aarteil S."/>
            <person name="Calhoun S."/>
            <person name="Kuo A."/>
            <person name="Mondo S."/>
            <person name="Pangilinan J."/>
            <person name="Riley R."/>
            <person name="Labutti K."/>
            <person name="Andreopoulos B."/>
            <person name="Lipzen A."/>
            <person name="Chen C."/>
            <person name="Yanf M."/>
            <person name="Daum C."/>
            <person name="Ng V."/>
            <person name="Clum A."/>
            <person name="Steindorff A."/>
            <person name="Ohm R."/>
            <person name="Martin F."/>
            <person name="Silar P."/>
            <person name="Natvig D."/>
            <person name="Lalanne C."/>
            <person name="Gautier V."/>
            <person name="Ament-Velasquez S.L."/>
            <person name="Kruys A."/>
            <person name="Hutchinson M.I."/>
            <person name="Powell A.J."/>
            <person name="Barry K."/>
            <person name="Miller A.N."/>
            <person name="Grigoriev I.V."/>
            <person name="Debuchy R."/>
            <person name="Gladieux P."/>
            <person name="Thoren M.H."/>
            <person name="Johannesson H."/>
        </authorList>
    </citation>
    <scope>NUCLEOTIDE SEQUENCE</scope>
    <source>
        <strain evidence="2">CBS 118394</strain>
    </source>
</reference>
<gene>
    <name evidence="2" type="ORF">B0H66DRAFT_600350</name>
</gene>
<dbReference type="AlphaFoldDB" id="A0AAE0IJD0"/>
<keyword evidence="3" id="KW-1185">Reference proteome</keyword>
<accession>A0AAE0IJD0</accession>
<feature type="compositionally biased region" description="Low complexity" evidence="1">
    <location>
        <begin position="154"/>
        <end position="163"/>
    </location>
</feature>
<evidence type="ECO:0000313" key="3">
    <source>
        <dbReference type="Proteomes" id="UP001283341"/>
    </source>
</evidence>
<dbReference type="Proteomes" id="UP001283341">
    <property type="component" value="Unassembled WGS sequence"/>
</dbReference>
<evidence type="ECO:0000256" key="1">
    <source>
        <dbReference type="SAM" id="MobiDB-lite"/>
    </source>
</evidence>
<name>A0AAE0IJD0_9PEZI</name>
<reference evidence="2" key="1">
    <citation type="journal article" date="2023" name="Mol. Phylogenet. Evol.">
        <title>Genome-scale phylogeny and comparative genomics of the fungal order Sordariales.</title>
        <authorList>
            <person name="Hensen N."/>
            <person name="Bonometti L."/>
            <person name="Westerberg I."/>
            <person name="Brannstrom I.O."/>
            <person name="Guillou S."/>
            <person name="Cros-Aarteil S."/>
            <person name="Calhoun S."/>
            <person name="Haridas S."/>
            <person name="Kuo A."/>
            <person name="Mondo S."/>
            <person name="Pangilinan J."/>
            <person name="Riley R."/>
            <person name="LaButti K."/>
            <person name="Andreopoulos B."/>
            <person name="Lipzen A."/>
            <person name="Chen C."/>
            <person name="Yan M."/>
            <person name="Daum C."/>
            <person name="Ng V."/>
            <person name="Clum A."/>
            <person name="Steindorff A."/>
            <person name="Ohm R.A."/>
            <person name="Martin F."/>
            <person name="Silar P."/>
            <person name="Natvig D.O."/>
            <person name="Lalanne C."/>
            <person name="Gautier V."/>
            <person name="Ament-Velasquez S.L."/>
            <person name="Kruys A."/>
            <person name="Hutchinson M.I."/>
            <person name="Powell A.J."/>
            <person name="Barry K."/>
            <person name="Miller A.N."/>
            <person name="Grigoriev I.V."/>
            <person name="Debuchy R."/>
            <person name="Gladieux P."/>
            <person name="Hiltunen Thoren M."/>
            <person name="Johannesson H."/>
        </authorList>
    </citation>
    <scope>NUCLEOTIDE SEQUENCE</scope>
    <source>
        <strain evidence="2">CBS 118394</strain>
    </source>
</reference>
<feature type="region of interest" description="Disordered" evidence="1">
    <location>
        <begin position="122"/>
        <end position="169"/>
    </location>
</feature>
<protein>
    <submittedName>
        <fullName evidence="2">Uncharacterized protein</fullName>
    </submittedName>
</protein>
<proteinExistence type="predicted"/>